<dbReference type="Proteomes" id="UP000265355">
    <property type="component" value="Unassembled WGS sequence"/>
</dbReference>
<sequence length="97" mass="10204">MTTTSDQSRRTSVHWWLLAAAVISCVFLLGSAWSLVAQLAVLVASVHRLTRRPSKQEAVVLWAAVAVIVVTLIAVAAISIATASVSGSFTSTTVPLD</sequence>
<evidence type="ECO:0000313" key="3">
    <source>
        <dbReference type="Proteomes" id="UP000265355"/>
    </source>
</evidence>
<protein>
    <submittedName>
        <fullName evidence="2">Uncharacterized protein</fullName>
    </submittedName>
</protein>
<reference evidence="2 3" key="1">
    <citation type="submission" date="2018-08" db="EMBL/GenBank/DDBJ databases">
        <title>Genome Sequence of Clavibacter michiganensis Subspecies type strains, and the Atypical Peach-Colored Strains Isolated from Tomato.</title>
        <authorList>
            <person name="Osdaghi E."/>
            <person name="Portier P."/>
            <person name="Briand M."/>
            <person name="Jacques M.-A."/>
        </authorList>
    </citation>
    <scope>NUCLEOTIDE SEQUENCE [LARGE SCALE GENOMIC DNA]</scope>
    <source>
        <strain evidence="2 3">CFBP 8216</strain>
    </source>
</reference>
<feature type="transmembrane region" description="Helical" evidence="1">
    <location>
        <begin position="58"/>
        <end position="81"/>
    </location>
</feature>
<comment type="caution">
    <text evidence="2">The sequence shown here is derived from an EMBL/GenBank/DDBJ whole genome shotgun (WGS) entry which is preliminary data.</text>
</comment>
<dbReference type="RefSeq" id="WP_119373022.1">
    <property type="nucleotide sequence ID" value="NZ_CP040792.1"/>
</dbReference>
<keyword evidence="1" id="KW-1133">Transmembrane helix</keyword>
<organism evidence="2 3">
    <name type="scientific">Clavibacter californiensis</name>
    <dbReference type="NCBI Taxonomy" id="1401995"/>
    <lineage>
        <taxon>Bacteria</taxon>
        <taxon>Bacillati</taxon>
        <taxon>Actinomycetota</taxon>
        <taxon>Actinomycetes</taxon>
        <taxon>Micrococcales</taxon>
        <taxon>Microbacteriaceae</taxon>
        <taxon>Clavibacter</taxon>
    </lineage>
</organism>
<gene>
    <name evidence="2" type="ORF">DZF98_07720</name>
</gene>
<keyword evidence="3" id="KW-1185">Reference proteome</keyword>
<dbReference type="EMBL" id="QWEE01000102">
    <property type="protein sequence ID" value="RII92156.1"/>
    <property type="molecule type" value="Genomic_DNA"/>
</dbReference>
<keyword evidence="1" id="KW-0472">Membrane</keyword>
<keyword evidence="1" id="KW-0812">Transmembrane</keyword>
<evidence type="ECO:0000256" key="1">
    <source>
        <dbReference type="SAM" id="Phobius"/>
    </source>
</evidence>
<evidence type="ECO:0000313" key="2">
    <source>
        <dbReference type="EMBL" id="RII92156.1"/>
    </source>
</evidence>
<proteinExistence type="predicted"/>
<feature type="transmembrane region" description="Helical" evidence="1">
    <location>
        <begin position="15"/>
        <end position="46"/>
    </location>
</feature>
<name>A0ABX9N5U5_9MICO</name>
<accession>A0ABX9N5U5</accession>